<comment type="caution">
    <text evidence="1">The sequence shown here is derived from an EMBL/GenBank/DDBJ whole genome shotgun (WGS) entry which is preliminary data.</text>
</comment>
<protein>
    <submittedName>
        <fullName evidence="1">Uncharacterized protein</fullName>
    </submittedName>
</protein>
<dbReference type="Proteomes" id="UP000478483">
    <property type="component" value="Unassembled WGS sequence"/>
</dbReference>
<dbReference type="EMBL" id="WNAJ01000002">
    <property type="protein sequence ID" value="MTR84059.1"/>
    <property type="molecule type" value="Genomic_DNA"/>
</dbReference>
<dbReference type="AlphaFoldDB" id="A0A6L6L4P4"/>
<reference evidence="1 2" key="1">
    <citation type="journal article" date="2019" name="Nat. Med.">
        <title>A library of human gut bacterial isolates paired with longitudinal multiomics data enables mechanistic microbiome research.</title>
        <authorList>
            <person name="Poyet M."/>
            <person name="Groussin M."/>
            <person name="Gibbons S.M."/>
            <person name="Avila-Pacheco J."/>
            <person name="Jiang X."/>
            <person name="Kearney S.M."/>
            <person name="Perrotta A.R."/>
            <person name="Berdy B."/>
            <person name="Zhao S."/>
            <person name="Lieberman T.D."/>
            <person name="Swanson P.K."/>
            <person name="Smith M."/>
            <person name="Roesemann S."/>
            <person name="Alexander J.E."/>
            <person name="Rich S.A."/>
            <person name="Livny J."/>
            <person name="Vlamakis H."/>
            <person name="Clish C."/>
            <person name="Bullock K."/>
            <person name="Deik A."/>
            <person name="Scott J."/>
            <person name="Pierce K.A."/>
            <person name="Xavier R.J."/>
            <person name="Alm E.J."/>
        </authorList>
    </citation>
    <scope>NUCLEOTIDE SEQUENCE [LARGE SCALE GENOMIC DNA]</scope>
    <source>
        <strain evidence="1 2">BIOML-A1</strain>
    </source>
</reference>
<name>A0A6L6L4P4_9FIRM</name>
<organism evidence="1 2">
    <name type="scientific">Roseburia intestinalis</name>
    <dbReference type="NCBI Taxonomy" id="166486"/>
    <lineage>
        <taxon>Bacteria</taxon>
        <taxon>Bacillati</taxon>
        <taxon>Bacillota</taxon>
        <taxon>Clostridia</taxon>
        <taxon>Lachnospirales</taxon>
        <taxon>Lachnospiraceae</taxon>
        <taxon>Roseburia</taxon>
    </lineage>
</organism>
<evidence type="ECO:0000313" key="1">
    <source>
        <dbReference type="EMBL" id="MTR84059.1"/>
    </source>
</evidence>
<evidence type="ECO:0000313" key="2">
    <source>
        <dbReference type="Proteomes" id="UP000478483"/>
    </source>
</evidence>
<accession>A0A6L6L4P4</accession>
<proteinExistence type="predicted"/>
<sequence length="299" mass="35251">MKEIKFTTNYEPVLSFSDKDFKTKYEERVGNNPGYIQVVSGETKHLALCPRCNNPVAILGIYKKIDVAPHARHAKGINIPYVAQYDEYKFQNCPYHKKRADYIKEYVPETEEPQRHELYRITKKHYDKAVYLLQKETGIYVTLRMAEALAENYAIMRAYNYIDATIYNIPWFLIYSYNGFPLYHMIIRKNTTLYRHLRQLGLDLKDSKVKGHAYVENGEGYVLTATNYRYVVDGNDNLNEWLDFSIIRPDDTVTDTLLYVPVDRFSVSVDSYHFGNLINYQNWKPRQNVLDIAKRYMNP</sequence>
<gene>
    <name evidence="1" type="ORF">GMD50_03115</name>
</gene>
<dbReference type="RefSeq" id="WP_155219190.1">
    <property type="nucleotide sequence ID" value="NZ_WNAJ01000002.1"/>
</dbReference>